<sequence length="169" mass="19677">MTNKDKTCQSEWNKNSEVCKMSIMWKYLDKRAAAIKAIGDYDNMQFIIRNTKDEITVESDRMVGVGSPNMDGMPHAHNPQAGEERILDGIEKIDILKERYRQAVEYMDWFQPAWDGLTEDDKYVLECFYQTESSDVNLICDHFGIERSSAYNKKNRALDKLVTRLYGKD</sequence>
<reference evidence="1" key="1">
    <citation type="journal article" date="2021" name="Proc. Natl. Acad. Sci. U.S.A.">
        <title>A Catalog of Tens of Thousands of Viruses from Human Metagenomes Reveals Hidden Associations with Chronic Diseases.</title>
        <authorList>
            <person name="Tisza M.J."/>
            <person name="Buck C.B."/>
        </authorList>
    </citation>
    <scope>NUCLEOTIDE SEQUENCE</scope>
    <source>
        <strain evidence="1">CtLmu1</strain>
    </source>
</reference>
<protein>
    <submittedName>
        <fullName evidence="1">Uncharacterized protein</fullName>
    </submittedName>
</protein>
<organism evidence="1">
    <name type="scientific">Siphoviridae sp. ctLmu1</name>
    <dbReference type="NCBI Taxonomy" id="2826253"/>
    <lineage>
        <taxon>Viruses</taxon>
        <taxon>Duplodnaviria</taxon>
        <taxon>Heunggongvirae</taxon>
        <taxon>Uroviricota</taxon>
        <taxon>Caudoviricetes</taxon>
    </lineage>
</organism>
<dbReference type="SUPFAM" id="SSF88659">
    <property type="entry name" value="Sigma3 and sigma4 domains of RNA polymerase sigma factors"/>
    <property type="match status" value="1"/>
</dbReference>
<evidence type="ECO:0000313" key="1">
    <source>
        <dbReference type="EMBL" id="DAD93651.1"/>
    </source>
</evidence>
<accession>A0A8S5NHQ4</accession>
<dbReference type="InterPro" id="IPR013324">
    <property type="entry name" value="RNA_pol_sigma_r3/r4-like"/>
</dbReference>
<name>A0A8S5NHQ4_9CAUD</name>
<dbReference type="EMBL" id="BK015164">
    <property type="protein sequence ID" value="DAD93651.1"/>
    <property type="molecule type" value="Genomic_DNA"/>
</dbReference>
<proteinExistence type="predicted"/>